<name>A0A3S5BFK3_9PLAT</name>
<proteinExistence type="predicted"/>
<gene>
    <name evidence="2" type="ORF">PXEA_LOCUS36861</name>
</gene>
<evidence type="ECO:0000313" key="3">
    <source>
        <dbReference type="Proteomes" id="UP000784294"/>
    </source>
</evidence>
<protein>
    <submittedName>
        <fullName evidence="2">Uncharacterized protein</fullName>
    </submittedName>
</protein>
<dbReference type="Proteomes" id="UP000784294">
    <property type="component" value="Unassembled WGS sequence"/>
</dbReference>
<feature type="signal peptide" evidence="1">
    <location>
        <begin position="1"/>
        <end position="23"/>
    </location>
</feature>
<dbReference type="EMBL" id="CAAALY010281245">
    <property type="protein sequence ID" value="VEL43421.1"/>
    <property type="molecule type" value="Genomic_DNA"/>
</dbReference>
<evidence type="ECO:0000313" key="2">
    <source>
        <dbReference type="EMBL" id="VEL43421.1"/>
    </source>
</evidence>
<reference evidence="2" key="1">
    <citation type="submission" date="2018-11" db="EMBL/GenBank/DDBJ databases">
        <authorList>
            <consortium name="Pathogen Informatics"/>
        </authorList>
    </citation>
    <scope>NUCLEOTIDE SEQUENCE</scope>
</reference>
<feature type="chain" id="PRO_5018650589" evidence="1">
    <location>
        <begin position="24"/>
        <end position="85"/>
    </location>
</feature>
<accession>A0A3S5BFK3</accession>
<evidence type="ECO:0000256" key="1">
    <source>
        <dbReference type="SAM" id="SignalP"/>
    </source>
</evidence>
<keyword evidence="1" id="KW-0732">Signal</keyword>
<organism evidence="2 3">
    <name type="scientific">Protopolystoma xenopodis</name>
    <dbReference type="NCBI Taxonomy" id="117903"/>
    <lineage>
        <taxon>Eukaryota</taxon>
        <taxon>Metazoa</taxon>
        <taxon>Spiralia</taxon>
        <taxon>Lophotrochozoa</taxon>
        <taxon>Platyhelminthes</taxon>
        <taxon>Monogenea</taxon>
        <taxon>Polyopisthocotylea</taxon>
        <taxon>Polystomatidea</taxon>
        <taxon>Polystomatidae</taxon>
        <taxon>Protopolystoma</taxon>
    </lineage>
</organism>
<dbReference type="AlphaFoldDB" id="A0A3S5BFK3"/>
<sequence>MPNCRNVPLSCLASSICFVCGQAFVALAVGRRGKTPNSRLVDNFALGGMQEAEYVLFSPSNRENDLENRLLYSGPENLRVQLMPL</sequence>
<keyword evidence="3" id="KW-1185">Reference proteome</keyword>
<comment type="caution">
    <text evidence="2">The sequence shown here is derived from an EMBL/GenBank/DDBJ whole genome shotgun (WGS) entry which is preliminary data.</text>
</comment>